<dbReference type="Gene3D" id="1.10.357.10">
    <property type="entry name" value="Tetracycline Repressor, domain 2"/>
    <property type="match status" value="1"/>
</dbReference>
<dbReference type="InterPro" id="IPR050109">
    <property type="entry name" value="HTH-type_TetR-like_transc_reg"/>
</dbReference>
<dbReference type="PANTHER" id="PTHR30055">
    <property type="entry name" value="HTH-TYPE TRANSCRIPTIONAL REGULATOR RUTR"/>
    <property type="match status" value="1"/>
</dbReference>
<gene>
    <name evidence="6" type="ORF">GCM10009550_15770</name>
</gene>
<dbReference type="EMBL" id="BAAAHH010000004">
    <property type="protein sequence ID" value="GAA0943635.1"/>
    <property type="molecule type" value="Genomic_DNA"/>
</dbReference>
<evidence type="ECO:0000256" key="3">
    <source>
        <dbReference type="ARBA" id="ARBA00023163"/>
    </source>
</evidence>
<evidence type="ECO:0000259" key="5">
    <source>
        <dbReference type="PROSITE" id="PS50977"/>
    </source>
</evidence>
<dbReference type="InterPro" id="IPR009057">
    <property type="entry name" value="Homeodomain-like_sf"/>
</dbReference>
<dbReference type="SUPFAM" id="SSF48498">
    <property type="entry name" value="Tetracyclin repressor-like, C-terminal domain"/>
    <property type="match status" value="1"/>
</dbReference>
<dbReference type="Proteomes" id="UP001500665">
    <property type="component" value="Unassembled WGS sequence"/>
</dbReference>
<protein>
    <submittedName>
        <fullName evidence="6">TetR/AcrR family transcriptional regulator</fullName>
    </submittedName>
</protein>
<dbReference type="InterPro" id="IPR011075">
    <property type="entry name" value="TetR_C"/>
</dbReference>
<sequence>MQATLDLARESGYARLSMEAVAARAGVGKHTVYRRWPSKGLLFLDSLLSQNEPDLGYPDTGDVMADLRSQIHAAVDLLGGPPWGPLYRALLGEAQHDPTVAAGLNERFIRPQADRTVARLRTAREQGQLSSDFDLDLAMAVLSGPLYFQLLITQEPLTHDYVDRVLDALFAGMAPRP</sequence>
<evidence type="ECO:0000256" key="1">
    <source>
        <dbReference type="ARBA" id="ARBA00023015"/>
    </source>
</evidence>
<evidence type="ECO:0000256" key="2">
    <source>
        <dbReference type="ARBA" id="ARBA00023125"/>
    </source>
</evidence>
<accession>A0ABP4B4N2</accession>
<keyword evidence="3" id="KW-0804">Transcription</keyword>
<proteinExistence type="predicted"/>
<organism evidence="6 7">
    <name type="scientific">Actinocorallia libanotica</name>
    <dbReference type="NCBI Taxonomy" id="46162"/>
    <lineage>
        <taxon>Bacteria</taxon>
        <taxon>Bacillati</taxon>
        <taxon>Actinomycetota</taxon>
        <taxon>Actinomycetes</taxon>
        <taxon>Streptosporangiales</taxon>
        <taxon>Thermomonosporaceae</taxon>
        <taxon>Actinocorallia</taxon>
    </lineage>
</organism>
<dbReference type="SUPFAM" id="SSF46689">
    <property type="entry name" value="Homeodomain-like"/>
    <property type="match status" value="1"/>
</dbReference>
<reference evidence="7" key="1">
    <citation type="journal article" date="2019" name="Int. J. Syst. Evol. Microbiol.">
        <title>The Global Catalogue of Microorganisms (GCM) 10K type strain sequencing project: providing services to taxonomists for standard genome sequencing and annotation.</title>
        <authorList>
            <consortium name="The Broad Institute Genomics Platform"/>
            <consortium name="The Broad Institute Genome Sequencing Center for Infectious Disease"/>
            <person name="Wu L."/>
            <person name="Ma J."/>
        </authorList>
    </citation>
    <scope>NUCLEOTIDE SEQUENCE [LARGE SCALE GENOMIC DNA]</scope>
    <source>
        <strain evidence="7">JCM 10696</strain>
    </source>
</reference>
<feature type="DNA-binding region" description="H-T-H motif" evidence="4">
    <location>
        <begin position="17"/>
        <end position="36"/>
    </location>
</feature>
<dbReference type="Gene3D" id="1.10.10.60">
    <property type="entry name" value="Homeodomain-like"/>
    <property type="match status" value="1"/>
</dbReference>
<dbReference type="Pfam" id="PF16859">
    <property type="entry name" value="TetR_C_11"/>
    <property type="match status" value="1"/>
</dbReference>
<comment type="caution">
    <text evidence="6">The sequence shown here is derived from an EMBL/GenBank/DDBJ whole genome shotgun (WGS) entry which is preliminary data.</text>
</comment>
<evidence type="ECO:0000313" key="7">
    <source>
        <dbReference type="Proteomes" id="UP001500665"/>
    </source>
</evidence>
<dbReference type="InterPro" id="IPR001647">
    <property type="entry name" value="HTH_TetR"/>
</dbReference>
<dbReference type="PROSITE" id="PS50977">
    <property type="entry name" value="HTH_TETR_2"/>
    <property type="match status" value="1"/>
</dbReference>
<evidence type="ECO:0000313" key="6">
    <source>
        <dbReference type="EMBL" id="GAA0943635.1"/>
    </source>
</evidence>
<keyword evidence="1" id="KW-0805">Transcription regulation</keyword>
<dbReference type="InterPro" id="IPR036271">
    <property type="entry name" value="Tet_transcr_reg_TetR-rel_C_sf"/>
</dbReference>
<keyword evidence="2 4" id="KW-0238">DNA-binding</keyword>
<keyword evidence="7" id="KW-1185">Reference proteome</keyword>
<name>A0ABP4B4N2_9ACTN</name>
<evidence type="ECO:0000256" key="4">
    <source>
        <dbReference type="PROSITE-ProRule" id="PRU00335"/>
    </source>
</evidence>
<dbReference type="Pfam" id="PF00440">
    <property type="entry name" value="TetR_N"/>
    <property type="match status" value="1"/>
</dbReference>
<feature type="domain" description="HTH tetR-type" evidence="5">
    <location>
        <begin position="1"/>
        <end position="54"/>
    </location>
</feature>
<dbReference type="PANTHER" id="PTHR30055:SF148">
    <property type="entry name" value="TETR-FAMILY TRANSCRIPTIONAL REGULATOR"/>
    <property type="match status" value="1"/>
</dbReference>